<comment type="caution">
    <text evidence="4">The sequence shown here is derived from an EMBL/GenBank/DDBJ whole genome shotgun (WGS) entry which is preliminary data.</text>
</comment>
<keyword evidence="2" id="KW-0812">Transmembrane</keyword>
<dbReference type="Pfam" id="PF03413">
    <property type="entry name" value="PepSY"/>
    <property type="match status" value="2"/>
</dbReference>
<feature type="transmembrane region" description="Helical" evidence="2">
    <location>
        <begin position="30"/>
        <end position="52"/>
    </location>
</feature>
<reference evidence="4 5" key="1">
    <citation type="submission" date="2019-04" db="EMBL/GenBank/DDBJ databases">
        <title>Lysinibacillus genome sequencing.</title>
        <authorList>
            <person name="Dunlap C."/>
        </authorList>
    </citation>
    <scope>NUCLEOTIDE SEQUENCE [LARGE SCALE GENOMIC DNA]</scope>
    <source>
        <strain evidence="4 5">NBRC 109424</strain>
    </source>
</reference>
<evidence type="ECO:0000313" key="5">
    <source>
        <dbReference type="Proteomes" id="UP000308539"/>
    </source>
</evidence>
<protein>
    <recommendedName>
        <fullName evidence="3">SLH domain-containing protein</fullName>
    </recommendedName>
</protein>
<proteinExistence type="predicted"/>
<dbReference type="Pfam" id="PF00395">
    <property type="entry name" value="SLH"/>
    <property type="match status" value="1"/>
</dbReference>
<dbReference type="EMBL" id="SZPV01000006">
    <property type="protein sequence ID" value="TKI67244.1"/>
    <property type="molecule type" value="Genomic_DNA"/>
</dbReference>
<evidence type="ECO:0000259" key="3">
    <source>
        <dbReference type="PROSITE" id="PS51272"/>
    </source>
</evidence>
<keyword evidence="2" id="KW-1133">Transmembrane helix</keyword>
<sequence>MYLISSSRNDNSKLEILIHSYNEKLNLEDFILKNIQTVLVVFFTLFCLIGIVKEKASASTTNITLETAKEIAIKKFGGQVIEASFDNDESHFEITVLTNTEKVEMDVDANTGEIRVTEREVNNYFIDVDVNDPNNLPIYWARKMGLINGYKDGTFRPNNIVTERQFAKILVNYFKLDNKSNGNVSETELNYNILAKYGVPLNGYNDTKLKDMAVNRGIVAQAIAYLANGSNNLNESIQYLLQNKITTGQNNEYQNINIQKYFGSENVLTRKQLVTFFYRLNYANITNISSVALNVYTLNTTSDTMSDLNYTIPSKPSLAQFISQDKAIAIAKEKVSGNVTKIELDYDDGIAIYEIEIQNGRIEYDIEIDAITGTILKLQSDYDD</sequence>
<feature type="domain" description="SLH" evidence="3">
    <location>
        <begin position="121"/>
        <end position="184"/>
    </location>
</feature>
<dbReference type="InterPro" id="IPR001119">
    <property type="entry name" value="SLH_dom"/>
</dbReference>
<keyword evidence="5" id="KW-1185">Reference proteome</keyword>
<dbReference type="Gene3D" id="3.10.450.40">
    <property type="match status" value="2"/>
</dbReference>
<dbReference type="Proteomes" id="UP000308539">
    <property type="component" value="Unassembled WGS sequence"/>
</dbReference>
<keyword evidence="1" id="KW-0732">Signal</keyword>
<evidence type="ECO:0000256" key="2">
    <source>
        <dbReference type="SAM" id="Phobius"/>
    </source>
</evidence>
<evidence type="ECO:0000313" key="4">
    <source>
        <dbReference type="EMBL" id="TKI67244.1"/>
    </source>
</evidence>
<dbReference type="PROSITE" id="PS51272">
    <property type="entry name" value="SLH"/>
    <property type="match status" value="1"/>
</dbReference>
<gene>
    <name evidence="4" type="ORF">FC752_01640</name>
</gene>
<dbReference type="InterPro" id="IPR025711">
    <property type="entry name" value="PepSY"/>
</dbReference>
<evidence type="ECO:0000256" key="1">
    <source>
        <dbReference type="ARBA" id="ARBA00022729"/>
    </source>
</evidence>
<keyword evidence="2" id="KW-0472">Membrane</keyword>
<name>A0ABY2TF02_9BACI</name>
<accession>A0ABY2TF02</accession>
<organism evidence="4 5">
    <name type="scientific">Lysinibacillus varians</name>
    <dbReference type="NCBI Taxonomy" id="1145276"/>
    <lineage>
        <taxon>Bacteria</taxon>
        <taxon>Bacillati</taxon>
        <taxon>Bacillota</taxon>
        <taxon>Bacilli</taxon>
        <taxon>Bacillales</taxon>
        <taxon>Bacillaceae</taxon>
        <taxon>Lysinibacillus</taxon>
    </lineage>
</organism>